<evidence type="ECO:0000313" key="9">
    <source>
        <dbReference type="EMBL" id="TWW81401.1"/>
    </source>
</evidence>
<dbReference type="GO" id="GO:0030991">
    <property type="term" value="C:intraciliary transport particle A"/>
    <property type="evidence" value="ECO:0007669"/>
    <property type="project" value="TreeGrafter"/>
</dbReference>
<keyword evidence="9" id="KW-0282">Flagellum</keyword>
<dbReference type="InterPro" id="IPR056154">
    <property type="entry name" value="Beta-prop_IFT140_1st"/>
</dbReference>
<evidence type="ECO:0000259" key="8">
    <source>
        <dbReference type="Pfam" id="PF23385"/>
    </source>
</evidence>
<evidence type="ECO:0000256" key="6">
    <source>
        <dbReference type="SAM" id="MobiDB-lite"/>
    </source>
</evidence>
<dbReference type="EMBL" id="RHFK02000001">
    <property type="protein sequence ID" value="TWW81401.1"/>
    <property type="molecule type" value="Genomic_DNA"/>
</dbReference>
<dbReference type="Pfam" id="PF23385">
    <property type="entry name" value="Beta-prop_IFT140_2nd"/>
    <property type="match status" value="1"/>
</dbReference>
<organism evidence="9 10">
    <name type="scientific">Takifugu flavidus</name>
    <name type="common">sansaifugu</name>
    <dbReference type="NCBI Taxonomy" id="433684"/>
    <lineage>
        <taxon>Eukaryota</taxon>
        <taxon>Metazoa</taxon>
        <taxon>Chordata</taxon>
        <taxon>Craniata</taxon>
        <taxon>Vertebrata</taxon>
        <taxon>Euteleostomi</taxon>
        <taxon>Actinopterygii</taxon>
        <taxon>Neopterygii</taxon>
        <taxon>Teleostei</taxon>
        <taxon>Neoteleostei</taxon>
        <taxon>Acanthomorphata</taxon>
        <taxon>Eupercaria</taxon>
        <taxon>Tetraodontiformes</taxon>
        <taxon>Tetradontoidea</taxon>
        <taxon>Tetraodontidae</taxon>
        <taxon>Takifugu</taxon>
    </lineage>
</organism>
<dbReference type="InterPro" id="IPR036322">
    <property type="entry name" value="WD40_repeat_dom_sf"/>
</dbReference>
<comment type="subcellular location">
    <subcellularLocation>
        <location evidence="1">Cell projection</location>
        <location evidence="1">Cilium</location>
    </subcellularLocation>
</comment>
<evidence type="ECO:0000256" key="4">
    <source>
        <dbReference type="ARBA" id="ARBA00023069"/>
    </source>
</evidence>
<gene>
    <name evidence="9" type="ORF">D4764_01G0012160</name>
</gene>
<evidence type="ECO:0000256" key="1">
    <source>
        <dbReference type="ARBA" id="ARBA00004138"/>
    </source>
</evidence>
<feature type="region of interest" description="Disordered" evidence="6">
    <location>
        <begin position="545"/>
        <end position="566"/>
    </location>
</feature>
<dbReference type="Gene3D" id="2.130.10.10">
    <property type="entry name" value="YVTN repeat-like/Quinoprotein amine dehydrogenase"/>
    <property type="match status" value="2"/>
</dbReference>
<keyword evidence="5" id="KW-0966">Cell projection</keyword>
<dbReference type="PANTHER" id="PTHR15722">
    <property type="entry name" value="IFT140/172-RELATED"/>
    <property type="match status" value="1"/>
</dbReference>
<dbReference type="PANTHER" id="PTHR15722:SF7">
    <property type="entry name" value="INTRAFLAGELLAR TRANSPORT PROTEIN 140 HOMOLOG"/>
    <property type="match status" value="1"/>
</dbReference>
<accession>A0A5C6PRQ2</accession>
<proteinExistence type="predicted"/>
<keyword evidence="2" id="KW-0853">WD repeat</keyword>
<evidence type="ECO:0000256" key="5">
    <source>
        <dbReference type="ARBA" id="ARBA00023273"/>
    </source>
</evidence>
<evidence type="ECO:0000259" key="7">
    <source>
        <dbReference type="Pfam" id="PF23383"/>
    </source>
</evidence>
<dbReference type="AlphaFoldDB" id="A0A5C6PRQ2"/>
<dbReference type="InterPro" id="IPR015943">
    <property type="entry name" value="WD40/YVTN_repeat-like_dom_sf"/>
</dbReference>
<dbReference type="GO" id="GO:0005930">
    <property type="term" value="C:axoneme"/>
    <property type="evidence" value="ECO:0007669"/>
    <property type="project" value="TreeGrafter"/>
</dbReference>
<keyword evidence="4" id="KW-0969">Cilium</keyword>
<evidence type="ECO:0000313" key="10">
    <source>
        <dbReference type="Proteomes" id="UP000324091"/>
    </source>
</evidence>
<dbReference type="Proteomes" id="UP000324091">
    <property type="component" value="Chromosome 1"/>
</dbReference>
<dbReference type="FunFam" id="2.130.10.10:FF:003384">
    <property type="entry name" value="Uncharacterized protein"/>
    <property type="match status" value="1"/>
</dbReference>
<name>A0A5C6PRQ2_9TELE</name>
<sequence length="690" mass="75364">MAVYFDHRIEAPDSSDVPTHLSWHSALPLLAVASTSTTSGGNVDLYLQQGEYVESCHVERPHQPTALRWHPTKALLAIGWENGDVVLLIHPSGEQTVIPSTHTACMLLLDWSSSGSRLVTGDQMGPQEGLAFYVSTADGAVHCIDEQCKTSVLVSVDGAIKKLFFFEKREVLAVITETMTLSQYTLGSEGGAQEYMKVKLSSKSGQNVDIVWAENGLLITATGEHSIRLWDLEREDNYVLSLDESLGFETGEMIYCVTYCAAKEILAGGTSCGRIAVWRRVQPNSSADDAKALWKLQTPTEIGGNVVQLQWGSSLNLLAANNSNTVLILCEHLMSAHYSQQMAAVQLTPTQLSVTQFSTGAHLPLLSDTHIKGVCASKDSVTVWSGKQVTVYELSGSTFNIKGSFPCDSVTVAVHSENIYTVEPNRVQIRTPQGTVKQLLAFSKAEGNPVLLNVCQSYLVVGTDTAHICVFDLSRRDAKAHCSAKNMAEQIPNLGALSSVKCNSNGNQVSILISQVNGRPDQKVYFYDIEMDSLTHFDFFSGRPSSGISQSEESKRENDSHVSPPQTDVSVVTLFCTQEHGLLLQDCLPKPPGLQALLAVDVPHYYFSCKPGERDASLPDKTASAASPQPEVLKGSSAQFPHMVSRRPLRDFVGMENCEKATRDAMLNFSFYLTIGDMDEAFKSIKLIKR</sequence>
<comment type="caution">
    <text evidence="9">The sequence shown here is derived from an EMBL/GenBank/DDBJ whole genome shotgun (WGS) entry which is preliminary data.</text>
</comment>
<keyword evidence="10" id="KW-1185">Reference proteome</keyword>
<reference evidence="9 10" key="1">
    <citation type="submission" date="2019-04" db="EMBL/GenBank/DDBJ databases">
        <title>Chromosome genome assembly for Takifugu flavidus.</title>
        <authorList>
            <person name="Xiao S."/>
        </authorList>
    </citation>
    <scope>NUCLEOTIDE SEQUENCE [LARGE SCALE GENOMIC DNA]</scope>
    <source>
        <strain evidence="9">HTHZ2018</strain>
        <tissue evidence="9">Muscle</tissue>
    </source>
</reference>
<feature type="domain" description="IFT140 first beta-propeller" evidence="7">
    <location>
        <begin position="123"/>
        <end position="332"/>
    </location>
</feature>
<dbReference type="GO" id="GO:0035721">
    <property type="term" value="P:intraciliary retrograde transport"/>
    <property type="evidence" value="ECO:0007669"/>
    <property type="project" value="TreeGrafter"/>
</dbReference>
<keyword evidence="3" id="KW-0677">Repeat</keyword>
<evidence type="ECO:0000256" key="3">
    <source>
        <dbReference type="ARBA" id="ARBA00022737"/>
    </source>
</evidence>
<protein>
    <submittedName>
        <fullName evidence="9">Intraflagellar transport protein 140-like protein WD and tetratricopeptide repeats protein 2</fullName>
    </submittedName>
</protein>
<dbReference type="SUPFAM" id="SSF50978">
    <property type="entry name" value="WD40 repeat-like"/>
    <property type="match status" value="2"/>
</dbReference>
<dbReference type="GO" id="GO:0036064">
    <property type="term" value="C:ciliary basal body"/>
    <property type="evidence" value="ECO:0007669"/>
    <property type="project" value="TreeGrafter"/>
</dbReference>
<dbReference type="InterPro" id="IPR056155">
    <property type="entry name" value="Beta-prop_IFT140_2nd"/>
</dbReference>
<feature type="domain" description="IFT140 second beta-propeller" evidence="8">
    <location>
        <begin position="340"/>
        <end position="560"/>
    </location>
</feature>
<dbReference type="Pfam" id="PF23383">
    <property type="entry name" value="Beta-prop_IFT140_1st"/>
    <property type="match status" value="1"/>
</dbReference>
<evidence type="ECO:0000256" key="2">
    <source>
        <dbReference type="ARBA" id="ARBA00022574"/>
    </source>
</evidence>